<evidence type="ECO:0000256" key="1">
    <source>
        <dbReference type="SAM" id="MobiDB-lite"/>
    </source>
</evidence>
<dbReference type="AlphaFoldDB" id="A0AAE7NQY4"/>
<reference evidence="2 3" key="1">
    <citation type="submission" date="2018-06" db="EMBL/GenBank/DDBJ databases">
        <title>Comparative genomics of Bradyrhizobium nodulating Arachidis hypogaea.</title>
        <authorList>
            <person name="Li Y."/>
        </authorList>
    </citation>
    <scope>NUCLEOTIDE SEQUENCE [LARGE SCALE GENOMIC DNA]</scope>
    <source>
        <strain evidence="2 3">CCBAU 051107</strain>
    </source>
</reference>
<proteinExistence type="predicted"/>
<name>A0AAE7NQY4_9BRAD</name>
<dbReference type="KEGG" id="barh:WN72_27950"/>
<accession>A0AAE7NQY4</accession>
<sequence length="73" mass="7956">MLALLLGQWLAVSPGPDGEGELARSHRVHDGRLRAFEALGEPAGAQVERCVGGQQGHRQERNRSGDAHCLPFW</sequence>
<feature type="region of interest" description="Disordered" evidence="1">
    <location>
        <begin position="52"/>
        <end position="73"/>
    </location>
</feature>
<feature type="compositionally biased region" description="Basic and acidic residues" evidence="1">
    <location>
        <begin position="57"/>
        <end position="66"/>
    </location>
</feature>
<dbReference type="EMBL" id="CP030050">
    <property type="protein sequence ID" value="QOZ69726.1"/>
    <property type="molecule type" value="Genomic_DNA"/>
</dbReference>
<evidence type="ECO:0000313" key="2">
    <source>
        <dbReference type="EMBL" id="QOZ69726.1"/>
    </source>
</evidence>
<gene>
    <name evidence="2" type="ORF">WN72_27950</name>
</gene>
<protein>
    <submittedName>
        <fullName evidence="2">Uncharacterized protein</fullName>
    </submittedName>
</protein>
<organism evidence="2 3">
    <name type="scientific">Bradyrhizobium arachidis</name>
    <dbReference type="NCBI Taxonomy" id="858423"/>
    <lineage>
        <taxon>Bacteria</taxon>
        <taxon>Pseudomonadati</taxon>
        <taxon>Pseudomonadota</taxon>
        <taxon>Alphaproteobacteria</taxon>
        <taxon>Hyphomicrobiales</taxon>
        <taxon>Nitrobacteraceae</taxon>
        <taxon>Bradyrhizobium</taxon>
    </lineage>
</organism>
<evidence type="ECO:0000313" key="3">
    <source>
        <dbReference type="Proteomes" id="UP000594015"/>
    </source>
</evidence>
<dbReference type="Proteomes" id="UP000594015">
    <property type="component" value="Chromosome"/>
</dbReference>